<dbReference type="EC" id="3.1.11.2" evidence="9"/>
<dbReference type="Gene3D" id="3.60.10.10">
    <property type="entry name" value="Endonuclease/exonuclease/phosphatase"/>
    <property type="match status" value="1"/>
</dbReference>
<evidence type="ECO:0000256" key="2">
    <source>
        <dbReference type="ARBA" id="ARBA00022723"/>
    </source>
</evidence>
<reference evidence="9 10" key="1">
    <citation type="submission" date="2016-12" db="EMBL/GenBank/DDBJ databases">
        <authorList>
            <person name="Song W.-J."/>
            <person name="Kurnit D.M."/>
        </authorList>
    </citation>
    <scope>NUCLEOTIDE SEQUENCE [LARGE SCALE GENOMIC DNA]</scope>
    <source>
        <strain evidence="9 10">IMCC3135</strain>
    </source>
</reference>
<dbReference type="InterPro" id="IPR005135">
    <property type="entry name" value="Endo/exonuclease/phosphatase"/>
</dbReference>
<feature type="active site" description="Proton donor/acceptor" evidence="5">
    <location>
        <position position="148"/>
    </location>
</feature>
<feature type="site" description="Important for catalytic activity" evidence="7">
    <location>
        <position position="220"/>
    </location>
</feature>
<dbReference type="GO" id="GO:0046872">
    <property type="term" value="F:metal ion binding"/>
    <property type="evidence" value="ECO:0007669"/>
    <property type="project" value="UniProtKB-KW"/>
</dbReference>
<feature type="domain" description="Endonuclease/exonuclease/phosphatase" evidence="8">
    <location>
        <begin position="4"/>
        <end position="246"/>
    </location>
</feature>
<dbReference type="PROSITE" id="PS00726">
    <property type="entry name" value="AP_NUCLEASE_F1_1"/>
    <property type="match status" value="1"/>
</dbReference>
<keyword evidence="4 6" id="KW-0460">Magnesium</keyword>
<dbReference type="CDD" id="cd10281">
    <property type="entry name" value="Nape_like_AP-endo"/>
    <property type="match status" value="1"/>
</dbReference>
<feature type="binding site" evidence="6">
    <location>
        <position position="7"/>
    </location>
    <ligand>
        <name>Mg(2+)</name>
        <dbReference type="ChEBI" id="CHEBI:18420"/>
        <label>1</label>
    </ligand>
</feature>
<dbReference type="SUPFAM" id="SSF56219">
    <property type="entry name" value="DNase I-like"/>
    <property type="match status" value="1"/>
</dbReference>
<dbReference type="GO" id="GO:0008081">
    <property type="term" value="F:phosphoric diester hydrolase activity"/>
    <property type="evidence" value="ECO:0007669"/>
    <property type="project" value="TreeGrafter"/>
</dbReference>
<feature type="binding site" evidence="6">
    <location>
        <position position="148"/>
    </location>
    <ligand>
        <name>Mg(2+)</name>
        <dbReference type="ChEBI" id="CHEBI:18420"/>
        <label>1</label>
    </ligand>
</feature>
<dbReference type="InterPro" id="IPR036691">
    <property type="entry name" value="Endo/exonu/phosph_ase_sf"/>
</dbReference>
<dbReference type="KEGG" id="gai:IMCC3135_32985"/>
<dbReference type="RefSeq" id="WP_088921392.1">
    <property type="nucleotide sequence ID" value="NZ_CP018632.1"/>
</dbReference>
<keyword evidence="2 6" id="KW-0479">Metal-binding</keyword>
<keyword evidence="3 9" id="KW-0378">Hydrolase</keyword>
<feature type="binding site" evidence="6">
    <location>
        <position position="245"/>
    </location>
    <ligand>
        <name>Mg(2+)</name>
        <dbReference type="ChEBI" id="CHEBI:18420"/>
        <label>1</label>
    </ligand>
</feature>
<dbReference type="GO" id="GO:0008311">
    <property type="term" value="F:double-stranded DNA 3'-5' DNA exonuclease activity"/>
    <property type="evidence" value="ECO:0007669"/>
    <property type="project" value="UniProtKB-EC"/>
</dbReference>
<dbReference type="FunFam" id="3.60.10.10:FF:000026">
    <property type="entry name" value="Exodeoxyribonuclease III"/>
    <property type="match status" value="1"/>
</dbReference>
<dbReference type="Proteomes" id="UP000250079">
    <property type="component" value="Chromosome"/>
</dbReference>
<dbReference type="Pfam" id="PF03372">
    <property type="entry name" value="Exo_endo_phos"/>
    <property type="match status" value="1"/>
</dbReference>
<comment type="similarity">
    <text evidence="1">Belongs to the DNA repair enzymes AP/ExoA family.</text>
</comment>
<evidence type="ECO:0000256" key="3">
    <source>
        <dbReference type="ARBA" id="ARBA00022801"/>
    </source>
</evidence>
<evidence type="ECO:0000256" key="1">
    <source>
        <dbReference type="ARBA" id="ARBA00007092"/>
    </source>
</evidence>
<name>A0A2Z2P232_9GAMM</name>
<comment type="cofactor">
    <cofactor evidence="6">
        <name>Mg(2+)</name>
        <dbReference type="ChEBI" id="CHEBI:18420"/>
    </cofactor>
    <cofactor evidence="6">
        <name>Mn(2+)</name>
        <dbReference type="ChEBI" id="CHEBI:29035"/>
    </cofactor>
    <text evidence="6">Probably binds two magnesium or manganese ions per subunit.</text>
</comment>
<dbReference type="GO" id="GO:0003677">
    <property type="term" value="F:DNA binding"/>
    <property type="evidence" value="ECO:0007669"/>
    <property type="project" value="InterPro"/>
</dbReference>
<dbReference type="PANTHER" id="PTHR22748">
    <property type="entry name" value="AP ENDONUCLEASE"/>
    <property type="match status" value="1"/>
</dbReference>
<keyword evidence="10" id="KW-1185">Reference proteome</keyword>
<accession>A0A2Z2P232</accession>
<dbReference type="PANTHER" id="PTHR22748:SF6">
    <property type="entry name" value="DNA-(APURINIC OR APYRIMIDINIC SITE) ENDONUCLEASE"/>
    <property type="match status" value="1"/>
</dbReference>
<dbReference type="GO" id="GO:0003906">
    <property type="term" value="F:DNA-(apurinic or apyrimidinic site) endonuclease activity"/>
    <property type="evidence" value="ECO:0007669"/>
    <property type="project" value="TreeGrafter"/>
</dbReference>
<evidence type="ECO:0000256" key="4">
    <source>
        <dbReference type="ARBA" id="ARBA00022842"/>
    </source>
</evidence>
<dbReference type="NCBIfam" id="TIGR00195">
    <property type="entry name" value="exoDNase_III"/>
    <property type="match status" value="1"/>
</dbReference>
<dbReference type="InterPro" id="IPR020847">
    <property type="entry name" value="AP_endonuclease_F1_BS"/>
</dbReference>
<dbReference type="GO" id="GO:0006284">
    <property type="term" value="P:base-excision repair"/>
    <property type="evidence" value="ECO:0007669"/>
    <property type="project" value="TreeGrafter"/>
</dbReference>
<keyword evidence="6" id="KW-0464">Manganese</keyword>
<dbReference type="OrthoDB" id="9803914at2"/>
<evidence type="ECO:0000256" key="5">
    <source>
        <dbReference type="PIRSR" id="PIRSR604808-1"/>
    </source>
</evidence>
<feature type="site" description="Transition state stabilizer" evidence="7">
    <location>
        <position position="150"/>
    </location>
</feature>
<organism evidence="9 10">
    <name type="scientific">Granulosicoccus antarcticus IMCC3135</name>
    <dbReference type="NCBI Taxonomy" id="1192854"/>
    <lineage>
        <taxon>Bacteria</taxon>
        <taxon>Pseudomonadati</taxon>
        <taxon>Pseudomonadota</taxon>
        <taxon>Gammaproteobacteria</taxon>
        <taxon>Chromatiales</taxon>
        <taxon>Granulosicoccaceae</taxon>
        <taxon>Granulosicoccus</taxon>
    </lineage>
</organism>
<feature type="site" description="Interaction with DNA substrate" evidence="7">
    <location>
        <position position="246"/>
    </location>
</feature>
<feature type="binding site" evidence="6">
    <location>
        <position position="246"/>
    </location>
    <ligand>
        <name>Mg(2+)</name>
        <dbReference type="ChEBI" id="CHEBI:18420"/>
        <label>1</label>
    </ligand>
</feature>
<evidence type="ECO:0000313" key="10">
    <source>
        <dbReference type="Proteomes" id="UP000250079"/>
    </source>
</evidence>
<feature type="binding site" evidence="6">
    <location>
        <position position="35"/>
    </location>
    <ligand>
        <name>Mg(2+)</name>
        <dbReference type="ChEBI" id="CHEBI:18420"/>
        <label>1</label>
    </ligand>
</feature>
<proteinExistence type="inferred from homology"/>
<evidence type="ECO:0000259" key="8">
    <source>
        <dbReference type="Pfam" id="PF03372"/>
    </source>
</evidence>
<feature type="active site" evidence="5">
    <location>
        <position position="108"/>
    </location>
</feature>
<feature type="active site" description="Proton acceptor" evidence="5">
    <location>
        <position position="246"/>
    </location>
</feature>
<dbReference type="EMBL" id="CP018632">
    <property type="protein sequence ID" value="ASJ76641.1"/>
    <property type="molecule type" value="Genomic_DNA"/>
</dbReference>
<sequence length="259" mass="30345">MRIITANLNGIRSAATKGFFTWLNRQRADVVCIQETKAQEWQLTDPVFHPAKFECHYHDAVKKGYSGTALFTRHTPQKIIHGLGIDWIDQEGRYLEAQFGNLSVISLYLPSGSSGEIRQEYKYRMMDAFLPHLQKLRAQNRSVVICGDWNIAHTEADIRNWRGNKKNSGFLPEERTWLSELFDKHGYCDAFRQLPQKEHEYTWWSQRGQARANNVGWRIDYQITSDDLAEQVQRTRVYRDKMFSDHAPLIIDYDFSIEP</sequence>
<dbReference type="AlphaFoldDB" id="A0A2Z2P232"/>
<evidence type="ECO:0000256" key="6">
    <source>
        <dbReference type="PIRSR" id="PIRSR604808-2"/>
    </source>
</evidence>
<evidence type="ECO:0000313" key="9">
    <source>
        <dbReference type="EMBL" id="ASJ76641.1"/>
    </source>
</evidence>
<feature type="binding site" evidence="6">
    <location>
        <position position="150"/>
    </location>
    <ligand>
        <name>Mg(2+)</name>
        <dbReference type="ChEBI" id="CHEBI:18420"/>
        <label>1</label>
    </ligand>
</feature>
<protein>
    <submittedName>
        <fullName evidence="9">Exodeoxyribonuclease</fullName>
        <ecNumber evidence="9">3.1.11.2</ecNumber>
    </submittedName>
</protein>
<dbReference type="NCBIfam" id="TIGR00633">
    <property type="entry name" value="xth"/>
    <property type="match status" value="1"/>
</dbReference>
<evidence type="ECO:0000256" key="7">
    <source>
        <dbReference type="PIRSR" id="PIRSR604808-3"/>
    </source>
</evidence>
<dbReference type="InterPro" id="IPR004808">
    <property type="entry name" value="AP_endonuc_1"/>
</dbReference>
<dbReference type="PROSITE" id="PS51435">
    <property type="entry name" value="AP_NUCLEASE_F1_4"/>
    <property type="match status" value="1"/>
</dbReference>
<gene>
    <name evidence="9" type="primary">exoA</name>
    <name evidence="9" type="ORF">IMCC3135_32985</name>
</gene>